<organism evidence="1 2">
    <name type="scientific">Frankia nepalensis</name>
    <dbReference type="NCBI Taxonomy" id="1836974"/>
    <lineage>
        <taxon>Bacteria</taxon>
        <taxon>Bacillati</taxon>
        <taxon>Actinomycetota</taxon>
        <taxon>Actinomycetes</taxon>
        <taxon>Frankiales</taxon>
        <taxon>Frankiaceae</taxon>
        <taxon>Frankia</taxon>
    </lineage>
</organism>
<accession>A0A937RCL1</accession>
<dbReference type="Proteomes" id="UP000604475">
    <property type="component" value="Unassembled WGS sequence"/>
</dbReference>
<gene>
    <name evidence="1" type="ORF">I7412_21230</name>
</gene>
<feature type="non-terminal residue" evidence="1">
    <location>
        <position position="1"/>
    </location>
</feature>
<evidence type="ECO:0000313" key="2">
    <source>
        <dbReference type="Proteomes" id="UP000604475"/>
    </source>
</evidence>
<dbReference type="EMBL" id="JAEACQ010000234">
    <property type="protein sequence ID" value="MBL7629646.1"/>
    <property type="molecule type" value="Genomic_DNA"/>
</dbReference>
<protein>
    <submittedName>
        <fullName evidence="1">Enoyl-CoA hydratase/isomerase family protein</fullName>
    </submittedName>
</protein>
<keyword evidence="2" id="KW-1185">Reference proteome</keyword>
<dbReference type="AlphaFoldDB" id="A0A937RCL1"/>
<comment type="caution">
    <text evidence="1">The sequence shown here is derived from an EMBL/GenBank/DDBJ whole genome shotgun (WGS) entry which is preliminary data.</text>
</comment>
<evidence type="ECO:0000313" key="1">
    <source>
        <dbReference type="EMBL" id="MBL7629646.1"/>
    </source>
</evidence>
<reference evidence="1" key="1">
    <citation type="submission" date="2020-12" db="EMBL/GenBank/DDBJ databases">
        <title>Genomic characterization of non-nitrogen-fixing Frankia strains.</title>
        <authorList>
            <person name="Carlos-Shanley C."/>
            <person name="Guerra T."/>
            <person name="Hahn D."/>
        </authorList>
    </citation>
    <scope>NUCLEOTIDE SEQUENCE</scope>
    <source>
        <strain evidence="1">CN6</strain>
    </source>
</reference>
<proteinExistence type="predicted"/>
<name>A0A937RCL1_9ACTN</name>
<sequence length="46" mass="5444">LSYLFHAYGTNLSFEDGEYNFVKTRAQHGVKRAFELRDLHFEIPEP</sequence>